<name>A0A0J8DU06_BETVV</name>
<feature type="non-terminal residue" evidence="1">
    <location>
        <position position="55"/>
    </location>
</feature>
<dbReference type="AlphaFoldDB" id="A0A0J8DU06"/>
<sequence>MQKQALQGLEQMQACVEKVLIAPGSQQTIWGCPPLNLNASSDSLNLFPYPLSPNG</sequence>
<keyword evidence="2" id="KW-1185">Reference proteome</keyword>
<gene>
    <name evidence="1" type="ORF">BVRB_022950</name>
</gene>
<proteinExistence type="predicted"/>
<dbReference type="Gramene" id="KMS94285">
    <property type="protein sequence ID" value="KMS94285"/>
    <property type="gene ID" value="BVRB_022950"/>
</dbReference>
<evidence type="ECO:0000313" key="2">
    <source>
        <dbReference type="Proteomes" id="UP000035740"/>
    </source>
</evidence>
<dbReference type="EMBL" id="KQ094601">
    <property type="protein sequence ID" value="KMS94285.1"/>
    <property type="molecule type" value="Genomic_DNA"/>
</dbReference>
<dbReference type="Proteomes" id="UP000035740">
    <property type="component" value="Unassembled WGS sequence"/>
</dbReference>
<reference evidence="1 2" key="1">
    <citation type="journal article" date="2014" name="Nature">
        <title>The genome of the recently domesticated crop plant sugar beet (Beta vulgaris).</title>
        <authorList>
            <person name="Dohm J.C."/>
            <person name="Minoche A.E."/>
            <person name="Holtgrawe D."/>
            <person name="Capella-Gutierrez S."/>
            <person name="Zakrzewski F."/>
            <person name="Tafer H."/>
            <person name="Rupp O."/>
            <person name="Sorensen T.R."/>
            <person name="Stracke R."/>
            <person name="Reinhardt R."/>
            <person name="Goesmann A."/>
            <person name="Kraft T."/>
            <person name="Schulz B."/>
            <person name="Stadler P.F."/>
            <person name="Schmidt T."/>
            <person name="Gabaldon T."/>
            <person name="Lehrach H."/>
            <person name="Weisshaar B."/>
            <person name="Himmelbauer H."/>
        </authorList>
    </citation>
    <scope>NUCLEOTIDE SEQUENCE [LARGE SCALE GENOMIC DNA]</scope>
    <source>
        <tissue evidence="1">Taproot</tissue>
    </source>
</reference>
<protein>
    <submittedName>
        <fullName evidence="1">Uncharacterized protein</fullName>
    </submittedName>
</protein>
<organism evidence="1 2">
    <name type="scientific">Beta vulgaris subsp. vulgaris</name>
    <name type="common">Beet</name>
    <dbReference type="NCBI Taxonomy" id="3555"/>
    <lineage>
        <taxon>Eukaryota</taxon>
        <taxon>Viridiplantae</taxon>
        <taxon>Streptophyta</taxon>
        <taxon>Embryophyta</taxon>
        <taxon>Tracheophyta</taxon>
        <taxon>Spermatophyta</taxon>
        <taxon>Magnoliopsida</taxon>
        <taxon>eudicotyledons</taxon>
        <taxon>Gunneridae</taxon>
        <taxon>Pentapetalae</taxon>
        <taxon>Caryophyllales</taxon>
        <taxon>Chenopodiaceae</taxon>
        <taxon>Betoideae</taxon>
        <taxon>Beta</taxon>
    </lineage>
</organism>
<evidence type="ECO:0000313" key="1">
    <source>
        <dbReference type="EMBL" id="KMS94285.1"/>
    </source>
</evidence>
<accession>A0A0J8DU06</accession>